<dbReference type="Proteomes" id="UP000018719">
    <property type="component" value="Unassembled WGS sequence"/>
</dbReference>
<evidence type="ECO:0000313" key="2">
    <source>
        <dbReference type="Proteomes" id="UP000018719"/>
    </source>
</evidence>
<reference evidence="1 2" key="1">
    <citation type="submission" date="2013-05" db="EMBL/GenBank/DDBJ databases">
        <authorList>
            <person name="Harkins D.M."/>
            <person name="Durkin A.S."/>
            <person name="Brinkac L.M."/>
            <person name="Haft D.H."/>
            <person name="Selengut J.D."/>
            <person name="Sanka R."/>
            <person name="DePew J."/>
            <person name="Purushe J."/>
            <person name="Hartskeerl R.A."/>
            <person name="Ahmed A."/>
            <person name="van der Linden H."/>
            <person name="Goris M.G.A."/>
            <person name="Vinetz J.M."/>
            <person name="Sutton G.G."/>
            <person name="Nierman W.C."/>
            <person name="Fouts D.E."/>
        </authorList>
    </citation>
    <scope>NUCLEOTIDE SEQUENCE [LARGE SCALE GENOMIC DNA]</scope>
    <source>
        <strain evidence="1 2">10</strain>
    </source>
</reference>
<organism evidence="1 2">
    <name type="scientific">Leptospira inadai serovar Lyme str. 10</name>
    <dbReference type="NCBI Taxonomy" id="1049790"/>
    <lineage>
        <taxon>Bacteria</taxon>
        <taxon>Pseudomonadati</taxon>
        <taxon>Spirochaetota</taxon>
        <taxon>Spirochaetia</taxon>
        <taxon>Leptospirales</taxon>
        <taxon>Leptospiraceae</taxon>
        <taxon>Leptospira</taxon>
    </lineage>
</organism>
<evidence type="ECO:0000313" key="1">
    <source>
        <dbReference type="EMBL" id="EQA37655.1"/>
    </source>
</evidence>
<dbReference type="AlphaFoldDB" id="V6HL76"/>
<comment type="caution">
    <text evidence="1">The sequence shown here is derived from an EMBL/GenBank/DDBJ whole genome shotgun (WGS) entry which is preliminary data.</text>
</comment>
<dbReference type="EMBL" id="AHMM02000015">
    <property type="protein sequence ID" value="EQA37655.1"/>
    <property type="molecule type" value="Genomic_DNA"/>
</dbReference>
<sequence length="64" mass="7722">MFYRKIPPLSVDFLANPAAFPTSCSFCLARARRMVFEFRRRMNPVLLDQFRDHDYSIRYEDPVF</sequence>
<accession>V6HL76</accession>
<protein>
    <submittedName>
        <fullName evidence="1">Uncharacterized protein</fullName>
    </submittedName>
</protein>
<gene>
    <name evidence="1" type="ORF">LEP1GSC047_3718</name>
</gene>
<proteinExistence type="predicted"/>
<name>V6HL76_9LEPT</name>